<feature type="transmembrane region" description="Helical" evidence="7">
    <location>
        <begin position="294"/>
        <end position="311"/>
    </location>
</feature>
<feature type="region of interest" description="Disordered" evidence="9">
    <location>
        <begin position="107"/>
        <end position="127"/>
    </location>
</feature>
<feature type="transmembrane region" description="Helical" evidence="7">
    <location>
        <begin position="641"/>
        <end position="665"/>
    </location>
</feature>
<dbReference type="PANTHER" id="PTHR11101">
    <property type="entry name" value="PHOSPHATE TRANSPORTER"/>
    <property type="match status" value="1"/>
</dbReference>
<evidence type="ECO:0000256" key="4">
    <source>
        <dbReference type="ARBA" id="ARBA00022692"/>
    </source>
</evidence>
<dbReference type="Proteomes" id="UP000054937">
    <property type="component" value="Unassembled WGS sequence"/>
</dbReference>
<evidence type="ECO:0000256" key="1">
    <source>
        <dbReference type="ARBA" id="ARBA00004141"/>
    </source>
</evidence>
<evidence type="ECO:0000256" key="8">
    <source>
        <dbReference type="SAM" id="Coils"/>
    </source>
</evidence>
<dbReference type="AlphaFoldDB" id="A0A0V0QSS0"/>
<comment type="caution">
    <text evidence="10">The sequence shown here is derived from an EMBL/GenBank/DDBJ whole genome shotgun (WGS) entry which is preliminary data.</text>
</comment>
<feature type="transmembrane region" description="Helical" evidence="7">
    <location>
        <begin position="332"/>
        <end position="350"/>
    </location>
</feature>
<feature type="transmembrane region" description="Helical" evidence="7">
    <location>
        <begin position="466"/>
        <end position="484"/>
    </location>
</feature>
<dbReference type="GO" id="GO:0035435">
    <property type="term" value="P:phosphate ion transmembrane transport"/>
    <property type="evidence" value="ECO:0007669"/>
    <property type="project" value="TreeGrafter"/>
</dbReference>
<dbReference type="InterPro" id="IPR001204">
    <property type="entry name" value="Phos_transporter"/>
</dbReference>
<reference evidence="10 11" key="1">
    <citation type="journal article" date="2015" name="Sci. Rep.">
        <title>Genome of the facultative scuticociliatosis pathogen Pseudocohnilembus persalinus provides insight into its virulence through horizontal gene transfer.</title>
        <authorList>
            <person name="Xiong J."/>
            <person name="Wang G."/>
            <person name="Cheng J."/>
            <person name="Tian M."/>
            <person name="Pan X."/>
            <person name="Warren A."/>
            <person name="Jiang C."/>
            <person name="Yuan D."/>
            <person name="Miao W."/>
        </authorList>
    </citation>
    <scope>NUCLEOTIDE SEQUENCE [LARGE SCALE GENOMIC DNA]</scope>
    <source>
        <strain evidence="10">36N120E</strain>
    </source>
</reference>
<evidence type="ECO:0000313" key="10">
    <source>
        <dbReference type="EMBL" id="KRX05343.1"/>
    </source>
</evidence>
<keyword evidence="4 7" id="KW-0812">Transmembrane</keyword>
<comment type="subcellular location">
    <subcellularLocation>
        <location evidence="1 7">Membrane</location>
        <topology evidence="1 7">Multi-pass membrane protein</topology>
    </subcellularLocation>
</comment>
<evidence type="ECO:0000256" key="3">
    <source>
        <dbReference type="ARBA" id="ARBA00022592"/>
    </source>
</evidence>
<feature type="coiled-coil region" evidence="8">
    <location>
        <begin position="171"/>
        <end position="198"/>
    </location>
</feature>
<accession>A0A0V0QSS0</accession>
<dbReference type="FunCoup" id="A0A0V0QSS0">
    <property type="interactions" value="55"/>
</dbReference>
<sequence>MQEKFEILDISLPELYCIYFKDQKQFGQQSQIELQSLKELKNEIINDIEISEEFIQSQLLLVEEEKFQSFEKQYILLKLLQQYSKEFMNEIKILLDEQQDKIKIQNERKQKQNLKKQSEKNSNSDLDEPLIQDENYVRVQIDQQNDDIFVEIKEKFQEYELISQQKISSCLEKIKEQKNEYNTNRDRYVKLIKDLEKDDEQKVFSKDVKRIKNKQNTGNIKQSVLSDLSTNSELEEEEGTDQVKKGCWDNTRIIFKKNKKIILLSIAIFVCLVAPVIFSPLVSLADQDQILDTMWYVSIPLAFILGIVNGGNNVCDSMGAPFGSGILSLRQALILGSICEFLGAVLLGGNVSKTISTKILNPNSFENPDMFALCMLVSLGAASICALAVTIYGVPLSLTQAVIFGMAAAGIVSVGTLGIQMKQLGDLVLALVSSPIVGGLIAFGLYVLLIHIIMKKQNPFQNARKILPIIGFVNSFAMIYLIMFKGVKSQFDDFPMWIGLIIAFVGGCIIGYLCYYFGTRKMQLNYNEDTIEVQQQKASQLFNPLLLFSACCVAFNHGANDVSHCIGPLAGVLSVYKTGNLQQIADKTLDIPFWTLVFGGLAFSLGIILIGKNTLKTMGHTLTSYNTIKGTTILLSTSLSILMASTISMPVSTTYIMVGCTIGTVMAEKLQKQVYKFNWKSVNKIFINWVITIPSVFLIATYFYYSMYGVIYF</sequence>
<keyword evidence="8" id="KW-0175">Coiled coil</keyword>
<keyword evidence="2 7" id="KW-0813">Transport</keyword>
<gene>
    <name evidence="10" type="ORF">PPERSA_00644</name>
</gene>
<evidence type="ECO:0000256" key="9">
    <source>
        <dbReference type="SAM" id="MobiDB-lite"/>
    </source>
</evidence>
<feature type="transmembrane region" description="Helical" evidence="7">
    <location>
        <begin position="496"/>
        <end position="517"/>
    </location>
</feature>
<keyword evidence="3 7" id="KW-0592">Phosphate transport</keyword>
<keyword evidence="6 7" id="KW-0472">Membrane</keyword>
<keyword evidence="11" id="KW-1185">Reference proteome</keyword>
<dbReference type="GO" id="GO:0005315">
    <property type="term" value="F:phosphate transmembrane transporter activity"/>
    <property type="evidence" value="ECO:0007669"/>
    <property type="project" value="InterPro"/>
</dbReference>
<evidence type="ECO:0000256" key="6">
    <source>
        <dbReference type="ARBA" id="ARBA00023136"/>
    </source>
</evidence>
<feature type="transmembrane region" description="Helical" evidence="7">
    <location>
        <begin position="261"/>
        <end position="282"/>
    </location>
</feature>
<keyword evidence="5 7" id="KW-1133">Transmembrane helix</keyword>
<feature type="transmembrane region" description="Helical" evidence="7">
    <location>
        <begin position="370"/>
        <end position="394"/>
    </location>
</feature>
<dbReference type="EMBL" id="LDAU01000109">
    <property type="protein sequence ID" value="KRX05343.1"/>
    <property type="molecule type" value="Genomic_DNA"/>
</dbReference>
<dbReference type="InParanoid" id="A0A0V0QSS0"/>
<evidence type="ECO:0000256" key="7">
    <source>
        <dbReference type="RuleBase" id="RU363058"/>
    </source>
</evidence>
<comment type="function">
    <text evidence="7">Sodium-phosphate symporter.</text>
</comment>
<dbReference type="Pfam" id="PF01384">
    <property type="entry name" value="PHO4"/>
    <property type="match status" value="1"/>
</dbReference>
<proteinExistence type="inferred from homology"/>
<feature type="transmembrane region" description="Helical" evidence="7">
    <location>
        <begin position="686"/>
        <end position="705"/>
    </location>
</feature>
<comment type="similarity">
    <text evidence="7">Belongs to the inorganic phosphate transporter (PiT) (TC 2.A.20) family.</text>
</comment>
<dbReference type="GO" id="GO:0016020">
    <property type="term" value="C:membrane"/>
    <property type="evidence" value="ECO:0007669"/>
    <property type="project" value="UniProtKB-SubCell"/>
</dbReference>
<feature type="transmembrane region" description="Helical" evidence="7">
    <location>
        <begin position="401"/>
        <end position="421"/>
    </location>
</feature>
<name>A0A0V0QSS0_PSEPJ</name>
<dbReference type="PANTHER" id="PTHR11101:SF80">
    <property type="entry name" value="PHOSPHATE TRANSPORTER"/>
    <property type="match status" value="1"/>
</dbReference>
<feature type="transmembrane region" description="Helical" evidence="7">
    <location>
        <begin position="591"/>
        <end position="611"/>
    </location>
</feature>
<feature type="transmembrane region" description="Helical" evidence="7">
    <location>
        <begin position="427"/>
        <end position="454"/>
    </location>
</feature>
<evidence type="ECO:0000256" key="2">
    <source>
        <dbReference type="ARBA" id="ARBA00022448"/>
    </source>
</evidence>
<evidence type="ECO:0000313" key="11">
    <source>
        <dbReference type="Proteomes" id="UP000054937"/>
    </source>
</evidence>
<protein>
    <recommendedName>
        <fullName evidence="7">Phosphate transporter</fullName>
    </recommendedName>
</protein>
<evidence type="ECO:0000256" key="5">
    <source>
        <dbReference type="ARBA" id="ARBA00022989"/>
    </source>
</evidence>
<organism evidence="10 11">
    <name type="scientific">Pseudocohnilembus persalinus</name>
    <name type="common">Ciliate</name>
    <dbReference type="NCBI Taxonomy" id="266149"/>
    <lineage>
        <taxon>Eukaryota</taxon>
        <taxon>Sar</taxon>
        <taxon>Alveolata</taxon>
        <taxon>Ciliophora</taxon>
        <taxon>Intramacronucleata</taxon>
        <taxon>Oligohymenophorea</taxon>
        <taxon>Scuticociliatia</taxon>
        <taxon>Philasterida</taxon>
        <taxon>Pseudocohnilembidae</taxon>
        <taxon>Pseudocohnilembus</taxon>
    </lineage>
</organism>
<dbReference type="OrthoDB" id="430309at2759"/>